<dbReference type="AlphaFoldDB" id="K3Z1A6"/>
<dbReference type="Proteomes" id="UP000004995">
    <property type="component" value="Unassembled WGS sequence"/>
</dbReference>
<organism evidence="2 3">
    <name type="scientific">Setaria italica</name>
    <name type="common">Foxtail millet</name>
    <name type="synonym">Panicum italicum</name>
    <dbReference type="NCBI Taxonomy" id="4555"/>
    <lineage>
        <taxon>Eukaryota</taxon>
        <taxon>Viridiplantae</taxon>
        <taxon>Streptophyta</taxon>
        <taxon>Embryophyta</taxon>
        <taxon>Tracheophyta</taxon>
        <taxon>Spermatophyta</taxon>
        <taxon>Magnoliopsida</taxon>
        <taxon>Liliopsida</taxon>
        <taxon>Poales</taxon>
        <taxon>Poaceae</taxon>
        <taxon>PACMAD clade</taxon>
        <taxon>Panicoideae</taxon>
        <taxon>Panicodae</taxon>
        <taxon>Paniceae</taxon>
        <taxon>Cenchrinae</taxon>
        <taxon>Setaria</taxon>
    </lineage>
</organism>
<evidence type="ECO:0000313" key="3">
    <source>
        <dbReference type="Proteomes" id="UP000004995"/>
    </source>
</evidence>
<dbReference type="EnsemblPlants" id="KQL27897">
    <property type="protein sequence ID" value="KQL27897"/>
    <property type="gene ID" value="SETIT_020324mg"/>
</dbReference>
<sequence>MPRAPSAGARSRRSKLVGSSRRQQMHRMMRRRCDPTQRRRPCHVAATIVDFASILQSKFFLRKQKFVHKWCVNPSKALFT</sequence>
<proteinExistence type="predicted"/>
<dbReference type="HOGENOM" id="CLU_2594322_0_0_1"/>
<dbReference type="Gramene" id="KQL27897">
    <property type="protein sequence ID" value="KQL27897"/>
    <property type="gene ID" value="SETIT_020324mg"/>
</dbReference>
<accession>K3Z1A6</accession>
<feature type="region of interest" description="Disordered" evidence="1">
    <location>
        <begin position="1"/>
        <end position="39"/>
    </location>
</feature>
<dbReference type="EMBL" id="AGNK02000025">
    <property type="status" value="NOT_ANNOTATED_CDS"/>
    <property type="molecule type" value="Genomic_DNA"/>
</dbReference>
<keyword evidence="3" id="KW-1185">Reference proteome</keyword>
<protein>
    <submittedName>
        <fullName evidence="2">Uncharacterized protein</fullName>
    </submittedName>
</protein>
<name>K3Z1A6_SETIT</name>
<evidence type="ECO:0000256" key="1">
    <source>
        <dbReference type="SAM" id="MobiDB-lite"/>
    </source>
</evidence>
<evidence type="ECO:0000313" key="2">
    <source>
        <dbReference type="EnsemblPlants" id="KQL27897"/>
    </source>
</evidence>
<reference evidence="2" key="2">
    <citation type="submission" date="2018-08" db="UniProtKB">
        <authorList>
            <consortium name="EnsemblPlants"/>
        </authorList>
    </citation>
    <scope>IDENTIFICATION</scope>
    <source>
        <strain evidence="2">Yugu1</strain>
    </source>
</reference>
<reference evidence="3" key="1">
    <citation type="journal article" date="2012" name="Nat. Biotechnol.">
        <title>Reference genome sequence of the model plant Setaria.</title>
        <authorList>
            <person name="Bennetzen J.L."/>
            <person name="Schmutz J."/>
            <person name="Wang H."/>
            <person name="Percifield R."/>
            <person name="Hawkins J."/>
            <person name="Pontaroli A.C."/>
            <person name="Estep M."/>
            <person name="Feng L."/>
            <person name="Vaughn J.N."/>
            <person name="Grimwood J."/>
            <person name="Jenkins J."/>
            <person name="Barry K."/>
            <person name="Lindquist E."/>
            <person name="Hellsten U."/>
            <person name="Deshpande S."/>
            <person name="Wang X."/>
            <person name="Wu X."/>
            <person name="Mitros T."/>
            <person name="Triplett J."/>
            <person name="Yang X."/>
            <person name="Ye C.Y."/>
            <person name="Mauro-Herrera M."/>
            <person name="Wang L."/>
            <person name="Li P."/>
            <person name="Sharma M."/>
            <person name="Sharma R."/>
            <person name="Ronald P.C."/>
            <person name="Panaud O."/>
            <person name="Kellogg E.A."/>
            <person name="Brutnell T.P."/>
            <person name="Doust A.N."/>
            <person name="Tuskan G.A."/>
            <person name="Rokhsar D."/>
            <person name="Devos K.M."/>
        </authorList>
    </citation>
    <scope>NUCLEOTIDE SEQUENCE [LARGE SCALE GENOMIC DNA]</scope>
    <source>
        <strain evidence="3">cv. Yugu1</strain>
    </source>
</reference>
<dbReference type="InParanoid" id="K3Z1A6"/>